<name>A0ABS6XPI2_9SPHN</name>
<gene>
    <name evidence="1" type="ORF">KY084_14770</name>
</gene>
<accession>A0ABS6XPI2</accession>
<evidence type="ECO:0000313" key="2">
    <source>
        <dbReference type="Proteomes" id="UP001197214"/>
    </source>
</evidence>
<dbReference type="Proteomes" id="UP001197214">
    <property type="component" value="Unassembled WGS sequence"/>
</dbReference>
<evidence type="ECO:0008006" key="3">
    <source>
        <dbReference type="Google" id="ProtNLM"/>
    </source>
</evidence>
<dbReference type="RefSeq" id="WP_219239249.1">
    <property type="nucleotide sequence ID" value="NZ_JAHWZX010000018.1"/>
</dbReference>
<keyword evidence="2" id="KW-1185">Reference proteome</keyword>
<protein>
    <recommendedName>
        <fullName evidence="3">DUF86 domain-containing protein</fullName>
    </recommendedName>
</protein>
<comment type="caution">
    <text evidence="1">The sequence shown here is derived from an EMBL/GenBank/DDBJ whole genome shotgun (WGS) entry which is preliminary data.</text>
</comment>
<evidence type="ECO:0000313" key="1">
    <source>
        <dbReference type="EMBL" id="MBW4332127.1"/>
    </source>
</evidence>
<dbReference type="EMBL" id="JAHWZX010000018">
    <property type="protein sequence ID" value="MBW4332127.1"/>
    <property type="molecule type" value="Genomic_DNA"/>
</dbReference>
<proteinExistence type="predicted"/>
<organism evidence="1 2">
    <name type="scientific">Stakelama flava</name>
    <dbReference type="NCBI Taxonomy" id="2860338"/>
    <lineage>
        <taxon>Bacteria</taxon>
        <taxon>Pseudomonadati</taxon>
        <taxon>Pseudomonadota</taxon>
        <taxon>Alphaproteobacteria</taxon>
        <taxon>Sphingomonadales</taxon>
        <taxon>Sphingomonadaceae</taxon>
        <taxon>Stakelama</taxon>
    </lineage>
</organism>
<sequence>MADAKSVFLEQLALIEGIKAELGELIWQEDDDYRYKAIEKRRDLAKAIATIGSAADSQFAGTARLVPFWAKLARSRATTATHQATWPAVSLDVYQKAFLQSVRLV</sequence>
<reference evidence="1 2" key="1">
    <citation type="submission" date="2021-07" db="EMBL/GenBank/DDBJ databases">
        <title>Stakelama flava sp. nov., a novel endophytic bacterium isolated from branch of Kandelia candel.</title>
        <authorList>
            <person name="Tuo L."/>
        </authorList>
    </citation>
    <scope>NUCLEOTIDE SEQUENCE [LARGE SCALE GENOMIC DNA]</scope>
    <source>
        <strain evidence="1 2">CBK3Z-3</strain>
    </source>
</reference>